<evidence type="ECO:0000313" key="2">
    <source>
        <dbReference type="Proteomes" id="UP000662747"/>
    </source>
</evidence>
<accession>A0ABX7P5L1</accession>
<dbReference type="RefSeq" id="WP_206727314.1">
    <property type="nucleotide sequence ID" value="NZ_CP071090.1"/>
</dbReference>
<dbReference type="Proteomes" id="UP000662747">
    <property type="component" value="Chromosome"/>
</dbReference>
<keyword evidence="2" id="KW-1185">Reference proteome</keyword>
<proteinExistence type="predicted"/>
<evidence type="ECO:0000313" key="1">
    <source>
        <dbReference type="EMBL" id="QSQ25763.1"/>
    </source>
</evidence>
<evidence type="ECO:0008006" key="3">
    <source>
        <dbReference type="Google" id="ProtNLM"/>
    </source>
</evidence>
<name>A0ABX7P5L1_9BACT</name>
<gene>
    <name evidence="1" type="ORF">JY651_12865</name>
</gene>
<reference evidence="1 2" key="1">
    <citation type="submission" date="2021-02" db="EMBL/GenBank/DDBJ databases">
        <title>De Novo genome assembly of isolated myxobacteria.</title>
        <authorList>
            <person name="Stevens D.C."/>
        </authorList>
    </citation>
    <scope>NUCLEOTIDE SEQUENCE [LARGE SCALE GENOMIC DNA]</scope>
    <source>
        <strain evidence="2">SCPEA02</strain>
    </source>
</reference>
<protein>
    <recommendedName>
        <fullName evidence="3">4-vinyl reductase 4VR domain-containing protein</fullName>
    </recommendedName>
</protein>
<dbReference type="EMBL" id="CP071090">
    <property type="protein sequence ID" value="QSQ25763.1"/>
    <property type="molecule type" value="Genomic_DNA"/>
</dbReference>
<sequence>MEIKGTAFLARQDSVVADFGAEAWRSFLTEYAKKEPVFTKPVMPVTWIPGDAYLRFSEALLARFYKNDPMAYWGFGEVAAGQALKKGQLKAMFAHADYRRFLQFFPGVWKAYFSAGTAQVETGEGFAELRITGVPTPHAYFEYITMGFMKGGLEALGAKNVKWERFKGFSKGDTECLYRFSFTG</sequence>
<organism evidence="1 2">
    <name type="scientific">Pyxidicoccus parkwayensis</name>
    <dbReference type="NCBI Taxonomy" id="2813578"/>
    <lineage>
        <taxon>Bacteria</taxon>
        <taxon>Pseudomonadati</taxon>
        <taxon>Myxococcota</taxon>
        <taxon>Myxococcia</taxon>
        <taxon>Myxococcales</taxon>
        <taxon>Cystobacterineae</taxon>
        <taxon>Myxococcaceae</taxon>
        <taxon>Pyxidicoccus</taxon>
    </lineage>
</organism>